<reference evidence="5 6" key="1">
    <citation type="journal article" date="2019" name="Gigascience">
        <title>Whole-genome sequence of the oriental lung fluke Paragonimus westermani.</title>
        <authorList>
            <person name="Oey H."/>
            <person name="Zakrzewski M."/>
            <person name="Narain K."/>
            <person name="Devi K.R."/>
            <person name="Agatsuma T."/>
            <person name="Nawaratna S."/>
            <person name="Gobert G.N."/>
            <person name="Jones M.K."/>
            <person name="Ragan M.A."/>
            <person name="McManus D.P."/>
            <person name="Krause L."/>
        </authorList>
    </citation>
    <scope>NUCLEOTIDE SEQUENCE [LARGE SCALE GENOMIC DNA]</scope>
    <source>
        <strain evidence="5 6">IND2009</strain>
    </source>
</reference>
<evidence type="ECO:0000259" key="4">
    <source>
        <dbReference type="PROSITE" id="PS50878"/>
    </source>
</evidence>
<dbReference type="EMBL" id="QNGE01008447">
    <property type="protein sequence ID" value="KAA3670758.1"/>
    <property type="molecule type" value="Genomic_DNA"/>
</dbReference>
<dbReference type="InterPro" id="IPR013087">
    <property type="entry name" value="Znf_C2H2_type"/>
</dbReference>
<keyword evidence="1" id="KW-0479">Metal-binding</keyword>
<dbReference type="Pfam" id="PF00078">
    <property type="entry name" value="RVT_1"/>
    <property type="match status" value="1"/>
</dbReference>
<dbReference type="Proteomes" id="UP000324629">
    <property type="component" value="Unassembled WGS sequence"/>
</dbReference>
<feature type="non-terminal residue" evidence="5">
    <location>
        <position position="1"/>
    </location>
</feature>
<dbReference type="GO" id="GO:0008270">
    <property type="term" value="F:zinc ion binding"/>
    <property type="evidence" value="ECO:0007669"/>
    <property type="project" value="UniProtKB-KW"/>
</dbReference>
<keyword evidence="6" id="KW-1185">Reference proteome</keyword>
<evidence type="ECO:0000313" key="6">
    <source>
        <dbReference type="Proteomes" id="UP000324629"/>
    </source>
</evidence>
<keyword evidence="1" id="KW-0862">Zinc</keyword>
<comment type="caution">
    <text evidence="5">The sequence shown here is derived from an EMBL/GenBank/DDBJ whole genome shotgun (WGS) entry which is preliminary data.</text>
</comment>
<feature type="domain" description="C2H2-type" evidence="3">
    <location>
        <begin position="617"/>
        <end position="645"/>
    </location>
</feature>
<dbReference type="PROSITE" id="PS50878">
    <property type="entry name" value="RT_POL"/>
    <property type="match status" value="1"/>
</dbReference>
<feature type="compositionally biased region" description="Polar residues" evidence="2">
    <location>
        <begin position="709"/>
        <end position="718"/>
    </location>
</feature>
<evidence type="ECO:0000259" key="3">
    <source>
        <dbReference type="PROSITE" id="PS50157"/>
    </source>
</evidence>
<accession>A0A5J4N5P2</accession>
<sequence>QHKRHKHPSVLNDERLAVLPRRKGEWSDYDTRKLVNLANAMVGSASSKSVLYQRLAEKFVGRTAEGVKKRLIKVNWSGISKHRSEVNVPKPREVIQWSSDEDTIVNISSDSNDLTVIDGEQLEEERWRGTMLDNIINSLTKNDEPRIRSSDLLAIARSVKFGRVSDDSARSRLETIISECFPVRWKFKPRRAPIVRKSLGTRAIRRLNYAALQRLYHTRRKDAAKSALDGSWASAYKREVTLPLRMTEYWKEIFEIESKPDRRPVVVNNYEWNVVAAISREETQKALRDSTGTAPGVDRFQTGDFLKWNLEAVAQLLNLMLVLESPTSQLSLARLTFVPKIDEPATPADYRPIAVSSVLQRVLHKILARRLRDSVKFSSLQVAFQKKDGCLEASTLLHSALRSAHDEARPIVMALLDISKAFDSVSHDTILRCAKQHGLPPPLVRYLTRLYQDSLTIWDNVKVKCRRGVRQGDPLSPALFIMAMNEVLSYARPEVGFTVNGNCTGELAYADDLVLFADSQNEMADKLEGLDKGLALTGMKLNNSKCKTATILKDGKRKHLVLFPREYETENGVIPSLEVDDVVNLGFSSSSGLKRHLAGHKRNPTAHLAHLVGANGFKCSSCGAEFETQIGLSQHRRRTHPAEYNDEKLARLPASKYNWSTLEDATLRNMATELYASSGTKKVLYTKLASLFPNRSAEAIKKRLQHLSWNPSTESSSSARHHGTDTCPGSTKTTWALPNFIQNPPHPQTFDQIIDCDNDSVQQLVTSQPILHSHLSCNVPAVPLEPYPQHTTTTSLEQIPSNPSFTPITSVAPTDSQQNIPPSVDFVPDLTPLFPHNLPVGNPELSELNIPCPSPSTLPNTHQLPTPPHRNTPLNSSVIPAERLTHRPNKADTRTTHSKLP</sequence>
<name>A0A5J4N5P2_9TREM</name>
<proteinExistence type="predicted"/>
<dbReference type="AlphaFoldDB" id="A0A5J4N5P2"/>
<feature type="region of interest" description="Disordered" evidence="2">
    <location>
        <begin position="709"/>
        <end position="729"/>
    </location>
</feature>
<feature type="region of interest" description="Disordered" evidence="2">
    <location>
        <begin position="849"/>
        <end position="901"/>
    </location>
</feature>
<dbReference type="PROSITE" id="PS50157">
    <property type="entry name" value="ZINC_FINGER_C2H2_2"/>
    <property type="match status" value="1"/>
</dbReference>
<evidence type="ECO:0008006" key="7">
    <source>
        <dbReference type="Google" id="ProtNLM"/>
    </source>
</evidence>
<dbReference type="Gene3D" id="3.30.160.60">
    <property type="entry name" value="Classic Zinc Finger"/>
    <property type="match status" value="1"/>
</dbReference>
<organism evidence="5 6">
    <name type="scientific">Paragonimus westermani</name>
    <dbReference type="NCBI Taxonomy" id="34504"/>
    <lineage>
        <taxon>Eukaryota</taxon>
        <taxon>Metazoa</taxon>
        <taxon>Spiralia</taxon>
        <taxon>Lophotrochozoa</taxon>
        <taxon>Platyhelminthes</taxon>
        <taxon>Trematoda</taxon>
        <taxon>Digenea</taxon>
        <taxon>Plagiorchiida</taxon>
        <taxon>Troglotremata</taxon>
        <taxon>Troglotrematidae</taxon>
        <taxon>Paragonimus</taxon>
    </lineage>
</organism>
<feature type="compositionally biased region" description="Basic and acidic residues" evidence="2">
    <location>
        <begin position="883"/>
        <end position="895"/>
    </location>
</feature>
<feature type="domain" description="Reverse transcriptase" evidence="4">
    <location>
        <begin position="319"/>
        <end position="575"/>
    </location>
</feature>
<evidence type="ECO:0000313" key="5">
    <source>
        <dbReference type="EMBL" id="KAA3670758.1"/>
    </source>
</evidence>
<evidence type="ECO:0000256" key="2">
    <source>
        <dbReference type="SAM" id="MobiDB-lite"/>
    </source>
</evidence>
<keyword evidence="1" id="KW-0863">Zinc-finger</keyword>
<dbReference type="PANTHER" id="PTHR19446">
    <property type="entry name" value="REVERSE TRANSCRIPTASES"/>
    <property type="match status" value="1"/>
</dbReference>
<dbReference type="InterPro" id="IPR000477">
    <property type="entry name" value="RT_dom"/>
</dbReference>
<dbReference type="InterPro" id="IPR043502">
    <property type="entry name" value="DNA/RNA_pol_sf"/>
</dbReference>
<dbReference type="InterPro" id="IPR043128">
    <property type="entry name" value="Rev_trsase/Diguanyl_cyclase"/>
</dbReference>
<dbReference type="CDD" id="cd01650">
    <property type="entry name" value="RT_nLTR_like"/>
    <property type="match status" value="1"/>
</dbReference>
<evidence type="ECO:0000256" key="1">
    <source>
        <dbReference type="PROSITE-ProRule" id="PRU00042"/>
    </source>
</evidence>
<gene>
    <name evidence="5" type="ORF">DEA37_0010116</name>
</gene>
<feature type="compositionally biased region" description="Polar residues" evidence="2">
    <location>
        <begin position="855"/>
        <end position="864"/>
    </location>
</feature>
<protein>
    <recommendedName>
        <fullName evidence="7">Reverse transcriptase domain-containing protein</fullName>
    </recommendedName>
</protein>
<dbReference type="Gene3D" id="3.30.70.270">
    <property type="match status" value="1"/>
</dbReference>
<dbReference type="SUPFAM" id="SSF56672">
    <property type="entry name" value="DNA/RNA polymerases"/>
    <property type="match status" value="1"/>
</dbReference>
<dbReference type="PROSITE" id="PS00028">
    <property type="entry name" value="ZINC_FINGER_C2H2_1"/>
    <property type="match status" value="1"/>
</dbReference>